<keyword evidence="1" id="KW-0808">Transferase</keyword>
<dbReference type="GO" id="GO:0032259">
    <property type="term" value="P:methylation"/>
    <property type="evidence" value="ECO:0007669"/>
    <property type="project" value="UniProtKB-KW"/>
</dbReference>
<accession>A0A6N9HL33</accession>
<keyword evidence="1" id="KW-0489">Methyltransferase</keyword>
<dbReference type="EMBL" id="WWCJ01000012">
    <property type="protein sequence ID" value="MYN03957.1"/>
    <property type="molecule type" value="Genomic_DNA"/>
</dbReference>
<dbReference type="InterPro" id="IPR029063">
    <property type="entry name" value="SAM-dependent_MTases_sf"/>
</dbReference>
<protein>
    <submittedName>
        <fullName evidence="1">Class I SAM-dependent methyltransferase</fullName>
    </submittedName>
</protein>
<dbReference type="Proteomes" id="UP000448575">
    <property type="component" value="Unassembled WGS sequence"/>
</dbReference>
<dbReference type="Pfam" id="PF13578">
    <property type="entry name" value="Methyltransf_24"/>
    <property type="match status" value="1"/>
</dbReference>
<sequence>MMETLAIAALLFLCAYILHKVRHMHLLVHALRDDTRHGHTTLFRQLEALQGLYISLGLRRALPLTRGWAASPDFLQELAAHALDEKPRCVVECSSGISTLVLARCMQLNGGGMVYSLEHDPVYARRTRRQLELHGLGAWATVLDAPLTLQAFGGATQVWYDSAKLPADAAIDMIVIDGPPQAVADAARYPAGPVLFPRMAPGAKVFLDDAERPGEQAALERWAREFPDLEIEALPCEKGAAALRYRPAA</sequence>
<proteinExistence type="predicted"/>
<reference evidence="1 2" key="1">
    <citation type="submission" date="2019-12" db="EMBL/GenBank/DDBJ databases">
        <title>Novel species isolated from a subtropical stream in China.</title>
        <authorList>
            <person name="Lu H."/>
        </authorList>
    </citation>
    <scope>NUCLEOTIDE SEQUENCE [LARGE SCALE GENOMIC DNA]</scope>
    <source>
        <strain evidence="1 2">DS3</strain>
    </source>
</reference>
<gene>
    <name evidence="1" type="ORF">GTP41_17835</name>
</gene>
<comment type="caution">
    <text evidence="1">The sequence shown here is derived from an EMBL/GenBank/DDBJ whole genome shotgun (WGS) entry which is preliminary data.</text>
</comment>
<organism evidence="1 2">
    <name type="scientific">Pseudoduganella guangdongensis</name>
    <dbReference type="NCBI Taxonomy" id="2692179"/>
    <lineage>
        <taxon>Bacteria</taxon>
        <taxon>Pseudomonadati</taxon>
        <taxon>Pseudomonadota</taxon>
        <taxon>Betaproteobacteria</taxon>
        <taxon>Burkholderiales</taxon>
        <taxon>Oxalobacteraceae</taxon>
        <taxon>Telluria group</taxon>
        <taxon>Pseudoduganella</taxon>
    </lineage>
</organism>
<dbReference type="SUPFAM" id="SSF53335">
    <property type="entry name" value="S-adenosyl-L-methionine-dependent methyltransferases"/>
    <property type="match status" value="1"/>
</dbReference>
<evidence type="ECO:0000313" key="1">
    <source>
        <dbReference type="EMBL" id="MYN03957.1"/>
    </source>
</evidence>
<dbReference type="GO" id="GO:0008168">
    <property type="term" value="F:methyltransferase activity"/>
    <property type="evidence" value="ECO:0007669"/>
    <property type="project" value="UniProtKB-KW"/>
</dbReference>
<dbReference type="RefSeq" id="WP_161026921.1">
    <property type="nucleotide sequence ID" value="NZ_WWCJ01000012.1"/>
</dbReference>
<evidence type="ECO:0000313" key="2">
    <source>
        <dbReference type="Proteomes" id="UP000448575"/>
    </source>
</evidence>
<dbReference type="AlphaFoldDB" id="A0A6N9HL33"/>
<dbReference type="Gene3D" id="3.40.50.150">
    <property type="entry name" value="Vaccinia Virus protein VP39"/>
    <property type="match status" value="1"/>
</dbReference>
<name>A0A6N9HL33_9BURK</name>
<keyword evidence="2" id="KW-1185">Reference proteome</keyword>